<proteinExistence type="predicted"/>
<evidence type="ECO:0000313" key="1">
    <source>
        <dbReference type="EMBL" id="GAJ16070.1"/>
    </source>
</evidence>
<accession>X1VX44</accession>
<dbReference type="AlphaFoldDB" id="X1VX44"/>
<dbReference type="EMBL" id="BARW01026265">
    <property type="protein sequence ID" value="GAJ16070.1"/>
    <property type="molecule type" value="Genomic_DNA"/>
</dbReference>
<protein>
    <submittedName>
        <fullName evidence="1">Uncharacterized protein</fullName>
    </submittedName>
</protein>
<gene>
    <name evidence="1" type="ORF">S12H4_42866</name>
</gene>
<organism evidence="1">
    <name type="scientific">marine sediment metagenome</name>
    <dbReference type="NCBI Taxonomy" id="412755"/>
    <lineage>
        <taxon>unclassified sequences</taxon>
        <taxon>metagenomes</taxon>
        <taxon>ecological metagenomes</taxon>
    </lineage>
</organism>
<sequence>MNKVTEVIFVEVTASRMEIRACEIAEQTYAQAERLQINAIDEEQAAR</sequence>
<comment type="caution">
    <text evidence="1">The sequence shown here is derived from an EMBL/GenBank/DDBJ whole genome shotgun (WGS) entry which is preliminary data.</text>
</comment>
<reference evidence="1" key="1">
    <citation type="journal article" date="2014" name="Front. Microbiol.">
        <title>High frequency of phylogenetically diverse reductive dehalogenase-homologous genes in deep subseafloor sedimentary metagenomes.</title>
        <authorList>
            <person name="Kawai M."/>
            <person name="Futagami T."/>
            <person name="Toyoda A."/>
            <person name="Takaki Y."/>
            <person name="Nishi S."/>
            <person name="Hori S."/>
            <person name="Arai W."/>
            <person name="Tsubouchi T."/>
            <person name="Morono Y."/>
            <person name="Uchiyama I."/>
            <person name="Ito T."/>
            <person name="Fujiyama A."/>
            <person name="Inagaki F."/>
            <person name="Takami H."/>
        </authorList>
    </citation>
    <scope>NUCLEOTIDE SEQUENCE</scope>
    <source>
        <strain evidence="1">Expedition CK06-06</strain>
    </source>
</reference>
<name>X1VX44_9ZZZZ</name>
<feature type="non-terminal residue" evidence="1">
    <location>
        <position position="47"/>
    </location>
</feature>